<dbReference type="PROSITE" id="PS00086">
    <property type="entry name" value="CYTOCHROME_P450"/>
    <property type="match status" value="1"/>
</dbReference>
<accession>A0AAP0D161</accession>
<keyword evidence="9" id="KW-1133">Transmembrane helix</keyword>
<keyword evidence="9" id="KW-0812">Transmembrane</keyword>
<dbReference type="Pfam" id="PF00067">
    <property type="entry name" value="p450"/>
    <property type="match status" value="1"/>
</dbReference>
<dbReference type="InterPro" id="IPR050651">
    <property type="entry name" value="Plant_Cytochrome_P450_Monoox"/>
</dbReference>
<comment type="similarity">
    <text evidence="8">Belongs to the cytochrome P450 family.</text>
</comment>
<dbReference type="Proteomes" id="UP001408789">
    <property type="component" value="Unassembled WGS sequence"/>
</dbReference>
<dbReference type="GO" id="GO:0020037">
    <property type="term" value="F:heme binding"/>
    <property type="evidence" value="ECO:0007669"/>
    <property type="project" value="InterPro"/>
</dbReference>
<evidence type="ECO:0000256" key="7">
    <source>
        <dbReference type="PIRSR" id="PIRSR602401-1"/>
    </source>
</evidence>
<dbReference type="CDD" id="cd20654">
    <property type="entry name" value="CYP82"/>
    <property type="match status" value="1"/>
</dbReference>
<dbReference type="PRINTS" id="PR00463">
    <property type="entry name" value="EP450I"/>
</dbReference>
<dbReference type="FunFam" id="1.10.630.10:FF:000026">
    <property type="entry name" value="Cytochrome P450 82C4"/>
    <property type="match status" value="1"/>
</dbReference>
<evidence type="ECO:0000313" key="11">
    <source>
        <dbReference type="Proteomes" id="UP001408789"/>
    </source>
</evidence>
<dbReference type="AlphaFoldDB" id="A0AAP0D161"/>
<dbReference type="Gene3D" id="1.10.630.10">
    <property type="entry name" value="Cytochrome P450"/>
    <property type="match status" value="1"/>
</dbReference>
<keyword evidence="3 7" id="KW-0479">Metal-binding</keyword>
<dbReference type="PANTHER" id="PTHR47947:SF39">
    <property type="entry name" value="CYTOCHROME P450"/>
    <property type="match status" value="1"/>
</dbReference>
<evidence type="ECO:0000256" key="2">
    <source>
        <dbReference type="ARBA" id="ARBA00022617"/>
    </source>
</evidence>
<dbReference type="GO" id="GO:0004497">
    <property type="term" value="F:monooxygenase activity"/>
    <property type="evidence" value="ECO:0007669"/>
    <property type="project" value="UniProtKB-KW"/>
</dbReference>
<evidence type="ECO:0000256" key="5">
    <source>
        <dbReference type="ARBA" id="ARBA00023004"/>
    </source>
</evidence>
<evidence type="ECO:0008006" key="12">
    <source>
        <dbReference type="Google" id="ProtNLM"/>
    </source>
</evidence>
<proteinExistence type="inferred from homology"/>
<name>A0AAP0D161_9ASTR</name>
<evidence type="ECO:0000256" key="4">
    <source>
        <dbReference type="ARBA" id="ARBA00023002"/>
    </source>
</evidence>
<dbReference type="PRINTS" id="PR00385">
    <property type="entry name" value="P450"/>
</dbReference>
<reference evidence="10 11" key="1">
    <citation type="submission" date="2024-04" db="EMBL/GenBank/DDBJ databases">
        <title>The reference genome of an endangered Asteraceae, Deinandra increscens subsp. villosa, native to the Central Coast of California.</title>
        <authorList>
            <person name="Guilliams M."/>
            <person name="Hasenstab-Lehman K."/>
            <person name="Meyer R."/>
            <person name="Mcevoy S."/>
        </authorList>
    </citation>
    <scope>NUCLEOTIDE SEQUENCE [LARGE SCALE GENOMIC DNA]</scope>
    <source>
        <tissue evidence="10">Leaf</tissue>
    </source>
</reference>
<feature type="transmembrane region" description="Helical" evidence="9">
    <location>
        <begin position="12"/>
        <end position="29"/>
    </location>
</feature>
<evidence type="ECO:0000256" key="8">
    <source>
        <dbReference type="RuleBase" id="RU000461"/>
    </source>
</evidence>
<keyword evidence="5 7" id="KW-0408">Iron</keyword>
<dbReference type="InterPro" id="IPR036396">
    <property type="entry name" value="Cyt_P450_sf"/>
</dbReference>
<keyword evidence="11" id="KW-1185">Reference proteome</keyword>
<dbReference type="EMBL" id="JBCNJP010000015">
    <property type="protein sequence ID" value="KAK9066701.1"/>
    <property type="molecule type" value="Genomic_DNA"/>
</dbReference>
<evidence type="ECO:0000256" key="3">
    <source>
        <dbReference type="ARBA" id="ARBA00022723"/>
    </source>
</evidence>
<sequence length="527" mass="59636">MDLSFLQNYTHLAGASALILALYFLISLIPKPPKHRAPAVPEASGAWPIVGHFNLFNGSSDLPHITLASMALKYGPIFTVRLGVHRVLVVHSWEVAKEIFTTHDVIVSQRPKYLASKILGYNNGMFAFAPYGPFWREMRRFISFELLSSRRIEQLKRVRVSELDSAIKNLYEVWRERKDENRKVVVEMKKWFGEFNMNVILRMVAGKRYSGGAKGEDEEEMKRCRDVMREFFHFLGLFVASDALPFLGWLDLGGHEKAMKRVAREIDGMAAKWLDEHRRSRKSEVGIEEKDFMDVMISDLETEGLTEDDADTVIKSTAMVLIASSADTTTVMLTWTLSLLLNNPHSLKKAQEELDTIVGRDRQVNESDLPNLVYLQAIVKETLRLYPAGRLGGTRQFSEDCTVAGYHVPKGTWLMVNLFKLQQDPEIWSNPSEFRPERFLDEDHKHVDVKGAHFDLIPFGAGRRSCPGTALALQLLHLVLATFLQHFDVSTPGGAKVDMTETTGLTNAKASPLEVLISPRMSSTTIW</sequence>
<organism evidence="10 11">
    <name type="scientific">Deinandra increscens subsp. villosa</name>
    <dbReference type="NCBI Taxonomy" id="3103831"/>
    <lineage>
        <taxon>Eukaryota</taxon>
        <taxon>Viridiplantae</taxon>
        <taxon>Streptophyta</taxon>
        <taxon>Embryophyta</taxon>
        <taxon>Tracheophyta</taxon>
        <taxon>Spermatophyta</taxon>
        <taxon>Magnoliopsida</taxon>
        <taxon>eudicotyledons</taxon>
        <taxon>Gunneridae</taxon>
        <taxon>Pentapetalae</taxon>
        <taxon>asterids</taxon>
        <taxon>campanulids</taxon>
        <taxon>Asterales</taxon>
        <taxon>Asteraceae</taxon>
        <taxon>Asteroideae</taxon>
        <taxon>Heliantheae alliance</taxon>
        <taxon>Madieae</taxon>
        <taxon>Madiinae</taxon>
        <taxon>Deinandra</taxon>
    </lineage>
</organism>
<feature type="transmembrane region" description="Helical" evidence="9">
    <location>
        <begin position="231"/>
        <end position="250"/>
    </location>
</feature>
<evidence type="ECO:0000256" key="1">
    <source>
        <dbReference type="ARBA" id="ARBA00001971"/>
    </source>
</evidence>
<dbReference type="InterPro" id="IPR001128">
    <property type="entry name" value="Cyt_P450"/>
</dbReference>
<keyword evidence="6 8" id="KW-0503">Monooxygenase</keyword>
<dbReference type="PANTHER" id="PTHR47947">
    <property type="entry name" value="CYTOCHROME P450 82C3-RELATED"/>
    <property type="match status" value="1"/>
</dbReference>
<keyword evidence="4 8" id="KW-0560">Oxidoreductase</keyword>
<dbReference type="GO" id="GO:0005506">
    <property type="term" value="F:iron ion binding"/>
    <property type="evidence" value="ECO:0007669"/>
    <property type="project" value="InterPro"/>
</dbReference>
<dbReference type="SUPFAM" id="SSF48264">
    <property type="entry name" value="Cytochrome P450"/>
    <property type="match status" value="1"/>
</dbReference>
<dbReference type="InterPro" id="IPR002401">
    <property type="entry name" value="Cyt_P450_E_grp-I"/>
</dbReference>
<gene>
    <name evidence="10" type="ORF">SSX86_014024</name>
</gene>
<evidence type="ECO:0000256" key="9">
    <source>
        <dbReference type="SAM" id="Phobius"/>
    </source>
</evidence>
<keyword evidence="9" id="KW-0472">Membrane</keyword>
<comment type="caution">
    <text evidence="10">The sequence shown here is derived from an EMBL/GenBank/DDBJ whole genome shotgun (WGS) entry which is preliminary data.</text>
</comment>
<protein>
    <recommendedName>
        <fullName evidence="12">Cytochrome P450</fullName>
    </recommendedName>
</protein>
<evidence type="ECO:0000256" key="6">
    <source>
        <dbReference type="ARBA" id="ARBA00023033"/>
    </source>
</evidence>
<dbReference type="InterPro" id="IPR017972">
    <property type="entry name" value="Cyt_P450_CS"/>
</dbReference>
<feature type="binding site" description="axial binding residue" evidence="7">
    <location>
        <position position="466"/>
    </location>
    <ligand>
        <name>heme</name>
        <dbReference type="ChEBI" id="CHEBI:30413"/>
    </ligand>
    <ligandPart>
        <name>Fe</name>
        <dbReference type="ChEBI" id="CHEBI:18248"/>
    </ligandPart>
</feature>
<dbReference type="GO" id="GO:0016705">
    <property type="term" value="F:oxidoreductase activity, acting on paired donors, with incorporation or reduction of molecular oxygen"/>
    <property type="evidence" value="ECO:0007669"/>
    <property type="project" value="InterPro"/>
</dbReference>
<comment type="cofactor">
    <cofactor evidence="1 7">
        <name>heme</name>
        <dbReference type="ChEBI" id="CHEBI:30413"/>
    </cofactor>
</comment>
<evidence type="ECO:0000313" key="10">
    <source>
        <dbReference type="EMBL" id="KAK9066701.1"/>
    </source>
</evidence>
<keyword evidence="2 7" id="KW-0349">Heme</keyword>